<dbReference type="AlphaFoldDB" id="A0A4R7RKB2"/>
<dbReference type="InterPro" id="IPR029062">
    <property type="entry name" value="Class_I_gatase-like"/>
</dbReference>
<proteinExistence type="predicted"/>
<name>A0A4R7RKB2_9BACT</name>
<dbReference type="SUPFAM" id="SSF52317">
    <property type="entry name" value="Class I glutamine amidotransferase-like"/>
    <property type="match status" value="1"/>
</dbReference>
<accession>A0A4R7RKB2</accession>
<evidence type="ECO:0000313" key="3">
    <source>
        <dbReference type="EMBL" id="TDU64136.1"/>
    </source>
</evidence>
<protein>
    <submittedName>
        <fullName evidence="3">Trehalose utilization protein</fullName>
    </submittedName>
</protein>
<evidence type="ECO:0000313" key="4">
    <source>
        <dbReference type="Proteomes" id="UP000295662"/>
    </source>
</evidence>
<dbReference type="OrthoDB" id="7171409at2"/>
<dbReference type="RefSeq" id="WP_133797298.1">
    <property type="nucleotide sequence ID" value="NZ_SOCA01000012.1"/>
</dbReference>
<feature type="signal peptide" evidence="1">
    <location>
        <begin position="1"/>
        <end position="20"/>
    </location>
</feature>
<dbReference type="EMBL" id="SOCA01000012">
    <property type="protein sequence ID" value="TDU64136.1"/>
    <property type="molecule type" value="Genomic_DNA"/>
</dbReference>
<dbReference type="PANTHER" id="PTHR40469:SF2">
    <property type="entry name" value="GALACTOSE-BINDING DOMAIN-LIKE SUPERFAMILY PROTEIN"/>
    <property type="match status" value="1"/>
</dbReference>
<feature type="chain" id="PRO_5020819877" evidence="1">
    <location>
        <begin position="21"/>
        <end position="268"/>
    </location>
</feature>
<feature type="domain" description="ThuA-like" evidence="2">
    <location>
        <begin position="30"/>
        <end position="248"/>
    </location>
</feature>
<organism evidence="3 4">
    <name type="scientific">Prosthecobacter fusiformis</name>
    <dbReference type="NCBI Taxonomy" id="48464"/>
    <lineage>
        <taxon>Bacteria</taxon>
        <taxon>Pseudomonadati</taxon>
        <taxon>Verrucomicrobiota</taxon>
        <taxon>Verrucomicrobiia</taxon>
        <taxon>Verrucomicrobiales</taxon>
        <taxon>Verrucomicrobiaceae</taxon>
        <taxon>Prosthecobacter</taxon>
    </lineage>
</organism>
<dbReference type="Pfam" id="PF06283">
    <property type="entry name" value="ThuA"/>
    <property type="match status" value="1"/>
</dbReference>
<dbReference type="InterPro" id="IPR029010">
    <property type="entry name" value="ThuA-like"/>
</dbReference>
<comment type="caution">
    <text evidence="3">The sequence shown here is derived from an EMBL/GenBank/DDBJ whole genome shotgun (WGS) entry which is preliminary data.</text>
</comment>
<reference evidence="3 4" key="1">
    <citation type="submission" date="2019-03" db="EMBL/GenBank/DDBJ databases">
        <title>Genomic Encyclopedia of Archaeal and Bacterial Type Strains, Phase II (KMG-II): from individual species to whole genera.</title>
        <authorList>
            <person name="Goeker M."/>
        </authorList>
    </citation>
    <scope>NUCLEOTIDE SEQUENCE [LARGE SCALE GENOMIC DNA]</scope>
    <source>
        <strain evidence="3 4">ATCC 25309</strain>
    </source>
</reference>
<evidence type="ECO:0000256" key="1">
    <source>
        <dbReference type="SAM" id="SignalP"/>
    </source>
</evidence>
<dbReference type="Gene3D" id="3.40.50.880">
    <property type="match status" value="1"/>
</dbReference>
<keyword evidence="1" id="KW-0732">Signal</keyword>
<evidence type="ECO:0000259" key="2">
    <source>
        <dbReference type="Pfam" id="PF06283"/>
    </source>
</evidence>
<keyword evidence="4" id="KW-1185">Reference proteome</keyword>
<dbReference type="Proteomes" id="UP000295662">
    <property type="component" value="Unassembled WGS sequence"/>
</dbReference>
<gene>
    <name evidence="3" type="ORF">EI77_04320</name>
</gene>
<dbReference type="PANTHER" id="PTHR40469">
    <property type="entry name" value="SECRETED GLYCOSYL HYDROLASE"/>
    <property type="match status" value="1"/>
</dbReference>
<sequence>MKAILLPLFALGIAAVFSLAADPASAPPLKVLMVTGGCCHDYENQKMILAEGLSARVNVEFTVIHEEGPDGKKDKTHKVSIYEKADWAKGYDVVLHNECFGGITDVEFVNRIAKPHHDGVPAVMLHCSAHSYRAAATDEWRKCVGQTSMSHEKNRDLTVKNVAPEHPVMKGFPMEWVNKKDELYKNEKLWENFVPLAKAYGEDTKQDHFLIWVNTYGTGKVFGTTMGHGNETMSDPVFLDLVARGLLWSCGKLTDEGKPVAGYESKQK</sequence>